<comment type="caution">
    <text evidence="8">The sequence shown here is derived from an EMBL/GenBank/DDBJ whole genome shotgun (WGS) entry which is preliminary data.</text>
</comment>
<dbReference type="GO" id="GO:0015074">
    <property type="term" value="P:DNA integration"/>
    <property type="evidence" value="ECO:0007669"/>
    <property type="project" value="UniProtKB-KW"/>
</dbReference>
<feature type="domain" description="Core-binding (CB)" evidence="7">
    <location>
        <begin position="61"/>
        <end position="142"/>
    </location>
</feature>
<dbReference type="Pfam" id="PF14659">
    <property type="entry name" value="Phage_int_SAM_3"/>
    <property type="match status" value="1"/>
</dbReference>
<proteinExistence type="inferred from homology"/>
<evidence type="ECO:0000259" key="7">
    <source>
        <dbReference type="PROSITE" id="PS51900"/>
    </source>
</evidence>
<dbReference type="PANTHER" id="PTHR30349">
    <property type="entry name" value="PHAGE INTEGRASE-RELATED"/>
    <property type="match status" value="1"/>
</dbReference>
<gene>
    <name evidence="8" type="ORF">GLUCOINTEAF2_0200013</name>
</gene>
<name>A0A0N0MHA6_9PROT</name>
<evidence type="ECO:0000313" key="9">
    <source>
        <dbReference type="Proteomes" id="UP000031553"/>
    </source>
</evidence>
<organism evidence="8 9">
    <name type="scientific">Komagataeibacter intermedius AF2</name>
    <dbReference type="NCBI Taxonomy" id="1458464"/>
    <lineage>
        <taxon>Bacteria</taxon>
        <taxon>Pseudomonadati</taxon>
        <taxon>Pseudomonadota</taxon>
        <taxon>Alphaproteobacteria</taxon>
        <taxon>Acetobacterales</taxon>
        <taxon>Acetobacteraceae</taxon>
        <taxon>Komagataeibacter</taxon>
    </lineage>
</organism>
<evidence type="ECO:0000256" key="1">
    <source>
        <dbReference type="ARBA" id="ARBA00008857"/>
    </source>
</evidence>
<dbReference type="OrthoDB" id="9814722at2"/>
<dbReference type="GO" id="GO:0003677">
    <property type="term" value="F:DNA binding"/>
    <property type="evidence" value="ECO:0007669"/>
    <property type="project" value="UniProtKB-UniRule"/>
</dbReference>
<dbReference type="SUPFAM" id="SSF56349">
    <property type="entry name" value="DNA breaking-rejoining enzymes"/>
    <property type="match status" value="1"/>
</dbReference>
<accession>A0A0N0MHA6</accession>
<dbReference type="InterPro" id="IPR004107">
    <property type="entry name" value="Integrase_SAM-like_N"/>
</dbReference>
<dbReference type="Gene3D" id="1.10.443.10">
    <property type="entry name" value="Intergrase catalytic core"/>
    <property type="match status" value="1"/>
</dbReference>
<evidence type="ECO:0000256" key="3">
    <source>
        <dbReference type="ARBA" id="ARBA00023125"/>
    </source>
</evidence>
<dbReference type="GO" id="GO:0006310">
    <property type="term" value="P:DNA recombination"/>
    <property type="evidence" value="ECO:0007669"/>
    <property type="project" value="UniProtKB-KW"/>
</dbReference>
<keyword evidence="4" id="KW-0233">DNA recombination</keyword>
<dbReference type="InterPro" id="IPR010998">
    <property type="entry name" value="Integrase_recombinase_N"/>
</dbReference>
<dbReference type="InterPro" id="IPR002104">
    <property type="entry name" value="Integrase_catalytic"/>
</dbReference>
<dbReference type="EMBL" id="JUFX02000001">
    <property type="protein sequence ID" value="KPH88884.1"/>
    <property type="molecule type" value="Genomic_DNA"/>
</dbReference>
<dbReference type="PANTHER" id="PTHR30349:SF64">
    <property type="entry name" value="PROPHAGE INTEGRASE INTD-RELATED"/>
    <property type="match status" value="1"/>
</dbReference>
<dbReference type="InterPro" id="IPR011010">
    <property type="entry name" value="DNA_brk_join_enz"/>
</dbReference>
<dbReference type="Proteomes" id="UP000031553">
    <property type="component" value="Unassembled WGS sequence"/>
</dbReference>
<evidence type="ECO:0000256" key="4">
    <source>
        <dbReference type="ARBA" id="ARBA00023172"/>
    </source>
</evidence>
<protein>
    <submittedName>
        <fullName evidence="8">Integrase</fullName>
    </submittedName>
</protein>
<dbReference type="PROSITE" id="PS51900">
    <property type="entry name" value="CB"/>
    <property type="match status" value="1"/>
</dbReference>
<evidence type="ECO:0000313" key="8">
    <source>
        <dbReference type="EMBL" id="KPH88884.1"/>
    </source>
</evidence>
<comment type="similarity">
    <text evidence="1">Belongs to the 'phage' integrase family.</text>
</comment>
<keyword evidence="3 5" id="KW-0238">DNA-binding</keyword>
<sequence length="352" mass="39825">MSGRANANIYLRGKIYWGRVQIASREHRSSLRTTDPREARRRLRQWKTELEREAVTGDSDQLFEEAVIRWITEVLETSVKPQTMRRYTISIRSLEATFKGVRVRDITTRLISNFVSSRSGCVTNATIRRDLTALSRLLSACVAWGWITSNPALSFDRTIIRERRDPITLPCPDSVARVKAACPPGMAAILDLLEQTGMRENEAVSLTGDNVDHERQQIRLLRTKTSRPRTIAWVTPGGNATALLGQTPRTGCLFPNRDGQPYRNAASNYGQIMRRVAARCEAEGIPFTRFRIHDLRHAFAIRWLKTGGDIYRLSRHLGHTSVKTTEIYLSALTADELDRVLHVGTKDGTETP</sequence>
<dbReference type="PROSITE" id="PS51898">
    <property type="entry name" value="TYR_RECOMBINASE"/>
    <property type="match status" value="1"/>
</dbReference>
<evidence type="ECO:0000259" key="6">
    <source>
        <dbReference type="PROSITE" id="PS51898"/>
    </source>
</evidence>
<dbReference type="Pfam" id="PF00589">
    <property type="entry name" value="Phage_integrase"/>
    <property type="match status" value="1"/>
</dbReference>
<keyword evidence="2" id="KW-0229">DNA integration</keyword>
<dbReference type="InterPro" id="IPR044068">
    <property type="entry name" value="CB"/>
</dbReference>
<evidence type="ECO:0000256" key="2">
    <source>
        <dbReference type="ARBA" id="ARBA00022908"/>
    </source>
</evidence>
<dbReference type="RefSeq" id="WP_039734584.1">
    <property type="nucleotide sequence ID" value="NZ_JUFX02000001.1"/>
</dbReference>
<reference evidence="8 9" key="1">
    <citation type="submission" date="2015-07" db="EMBL/GenBank/DDBJ databases">
        <title>Draft Genome Sequence of Komagataeibacter intermedius Strain AF2, Isolated from Kombucha Tea.</title>
        <authorList>
            <person name="Santos R.A."/>
            <person name="Berretta A.A."/>
            <person name="Barud H.S."/>
            <person name="Ribeiro S.J."/>
            <person name="Gonzalez-Garcia L.N."/>
            <person name="Zucchi T.D."/>
            <person name="Goldman G.H."/>
            <person name="Riano-Pachon D.M."/>
        </authorList>
    </citation>
    <scope>NUCLEOTIDE SEQUENCE [LARGE SCALE GENOMIC DNA]</scope>
    <source>
        <strain evidence="8 9">AF2</strain>
    </source>
</reference>
<dbReference type="InterPro" id="IPR013762">
    <property type="entry name" value="Integrase-like_cat_sf"/>
</dbReference>
<dbReference type="AlphaFoldDB" id="A0A0N0MHA6"/>
<evidence type="ECO:0000256" key="5">
    <source>
        <dbReference type="PROSITE-ProRule" id="PRU01248"/>
    </source>
</evidence>
<feature type="domain" description="Tyr recombinase" evidence="6">
    <location>
        <begin position="164"/>
        <end position="342"/>
    </location>
</feature>
<dbReference type="Gene3D" id="1.10.150.130">
    <property type="match status" value="1"/>
</dbReference>
<dbReference type="InterPro" id="IPR050090">
    <property type="entry name" value="Tyrosine_recombinase_XerCD"/>
</dbReference>